<keyword evidence="4 7" id="KW-0812">Transmembrane</keyword>
<dbReference type="Gene3D" id="1.10.3720.10">
    <property type="entry name" value="MetI-like"/>
    <property type="match status" value="1"/>
</dbReference>
<comment type="similarity">
    <text evidence="7">Belongs to the binding-protein-dependent transport system permease family.</text>
</comment>
<dbReference type="SUPFAM" id="SSF161098">
    <property type="entry name" value="MetI-like"/>
    <property type="match status" value="1"/>
</dbReference>
<evidence type="ECO:0000313" key="10">
    <source>
        <dbReference type="Proteomes" id="UP001210865"/>
    </source>
</evidence>
<comment type="subcellular location">
    <subcellularLocation>
        <location evidence="1 7">Cell membrane</location>
        <topology evidence="1 7">Multi-pass membrane protein</topology>
    </subcellularLocation>
</comment>
<dbReference type="Pfam" id="PF00528">
    <property type="entry name" value="BPD_transp_1"/>
    <property type="match status" value="1"/>
</dbReference>
<evidence type="ECO:0000256" key="6">
    <source>
        <dbReference type="ARBA" id="ARBA00023136"/>
    </source>
</evidence>
<dbReference type="CDD" id="cd06261">
    <property type="entry name" value="TM_PBP2"/>
    <property type="match status" value="1"/>
</dbReference>
<dbReference type="PANTHER" id="PTHR30151">
    <property type="entry name" value="ALKANE SULFONATE ABC TRANSPORTER-RELATED, MEMBRANE SUBUNIT"/>
    <property type="match status" value="1"/>
</dbReference>
<dbReference type="PROSITE" id="PS50928">
    <property type="entry name" value="ABC_TM1"/>
    <property type="match status" value="1"/>
</dbReference>
<evidence type="ECO:0000313" key="9">
    <source>
        <dbReference type="EMBL" id="WBO21358.1"/>
    </source>
</evidence>
<dbReference type="PANTHER" id="PTHR30151:SF38">
    <property type="entry name" value="ALIPHATIC SULFONATES TRANSPORT PERMEASE PROTEIN SSUC-RELATED"/>
    <property type="match status" value="1"/>
</dbReference>
<keyword evidence="3" id="KW-1003">Cell membrane</keyword>
<evidence type="ECO:0000256" key="5">
    <source>
        <dbReference type="ARBA" id="ARBA00022989"/>
    </source>
</evidence>
<dbReference type="EMBL" id="CP115174">
    <property type="protein sequence ID" value="WBO21358.1"/>
    <property type="molecule type" value="Genomic_DNA"/>
</dbReference>
<feature type="domain" description="ABC transmembrane type-1" evidence="8">
    <location>
        <begin position="87"/>
        <end position="271"/>
    </location>
</feature>
<accession>A0ABY7NL56</accession>
<keyword evidence="10" id="KW-1185">Reference proteome</keyword>
<evidence type="ECO:0000256" key="7">
    <source>
        <dbReference type="RuleBase" id="RU363032"/>
    </source>
</evidence>
<proteinExistence type="inferred from homology"/>
<protein>
    <submittedName>
        <fullName evidence="9">ABC transporter permease</fullName>
    </submittedName>
</protein>
<evidence type="ECO:0000259" key="8">
    <source>
        <dbReference type="PROSITE" id="PS50928"/>
    </source>
</evidence>
<feature type="transmembrane region" description="Helical" evidence="7">
    <location>
        <begin position="91"/>
        <end position="114"/>
    </location>
</feature>
<reference evidence="9 10" key="1">
    <citation type="submission" date="2022-12" db="EMBL/GenBank/DDBJ databases">
        <title>Sphingomonas abieness sp. nov., an endophytic bacterium isolated from Abies koreana.</title>
        <authorList>
            <person name="Jiang L."/>
            <person name="Lee J."/>
        </authorList>
    </citation>
    <scope>NUCLEOTIDE SEQUENCE [LARGE SCALE GENOMIC DNA]</scope>
    <source>
        <strain evidence="10">PAMB 00755</strain>
    </source>
</reference>
<feature type="transmembrane region" description="Helical" evidence="7">
    <location>
        <begin position="243"/>
        <end position="263"/>
    </location>
</feature>
<dbReference type="RefSeq" id="WP_270076007.1">
    <property type="nucleotide sequence ID" value="NZ_CP115174.1"/>
</dbReference>
<organism evidence="9 10">
    <name type="scientific">Sphingomonas abietis</name>
    <dbReference type="NCBI Taxonomy" id="3012344"/>
    <lineage>
        <taxon>Bacteria</taxon>
        <taxon>Pseudomonadati</taxon>
        <taxon>Pseudomonadota</taxon>
        <taxon>Alphaproteobacteria</taxon>
        <taxon>Sphingomonadales</taxon>
        <taxon>Sphingomonadaceae</taxon>
        <taxon>Sphingomonas</taxon>
    </lineage>
</organism>
<evidence type="ECO:0000256" key="3">
    <source>
        <dbReference type="ARBA" id="ARBA00022475"/>
    </source>
</evidence>
<evidence type="ECO:0000256" key="2">
    <source>
        <dbReference type="ARBA" id="ARBA00022448"/>
    </source>
</evidence>
<keyword evidence="2 7" id="KW-0813">Transport</keyword>
<feature type="transmembrane region" description="Helical" evidence="7">
    <location>
        <begin position="34"/>
        <end position="52"/>
    </location>
</feature>
<sequence length="285" mass="30874">MTAIAPVSHFAAPTEAPAAASPGRRRAPRADRMAVRLLPWLVPLALLLLWQLSARLDWLPPQIMPSPHAVLQAIRDSIASGDLQTNLAKTLMWLLEGYAVGAVLALAIGILIGLSQTASDYIYPSFKAIAYVPVLGWLPLWLVLLGVGDALKVVLVAQATLSPIVFNTHDGIRSVPAKLIELGRVTGLSRRQMLRHIILPHAFPSIWSGIRFGLTKAWLALVAVELLASTEGLGFMMVNARSLYQLDVMFVSVVAIGLVGFGLDRGLEAIEKHVLRWRDAPEVAA</sequence>
<name>A0ABY7NL56_9SPHN</name>
<evidence type="ECO:0000256" key="4">
    <source>
        <dbReference type="ARBA" id="ARBA00022692"/>
    </source>
</evidence>
<dbReference type="Proteomes" id="UP001210865">
    <property type="component" value="Chromosome"/>
</dbReference>
<feature type="transmembrane region" description="Helical" evidence="7">
    <location>
        <begin position="126"/>
        <end position="144"/>
    </location>
</feature>
<gene>
    <name evidence="9" type="ORF">PBT88_14335</name>
</gene>
<dbReference type="InterPro" id="IPR035906">
    <property type="entry name" value="MetI-like_sf"/>
</dbReference>
<evidence type="ECO:0000256" key="1">
    <source>
        <dbReference type="ARBA" id="ARBA00004651"/>
    </source>
</evidence>
<dbReference type="InterPro" id="IPR000515">
    <property type="entry name" value="MetI-like"/>
</dbReference>
<keyword evidence="6 7" id="KW-0472">Membrane</keyword>
<keyword evidence="5 7" id="KW-1133">Transmembrane helix</keyword>